<accession>A0A9N7Z2D2</accession>
<dbReference type="EMBL" id="CADEAL010003941">
    <property type="protein sequence ID" value="CAB1447282.1"/>
    <property type="molecule type" value="Genomic_DNA"/>
</dbReference>
<evidence type="ECO:0000313" key="1">
    <source>
        <dbReference type="EMBL" id="CAB1447282.1"/>
    </source>
</evidence>
<keyword evidence="2" id="KW-1185">Reference proteome</keyword>
<sequence length="221" mass="24021">MFGTGSVIREPARLCDLAFAVTGLSERSRSGSMEAEMRRLFVKEHHTSSGCCVSEKSDSVGRTKCTLFFSETVPVTCSNRAAASGDLLLKPEAAQRAARLFIQSSVEIDSVVVIHFALTFSSCCYKAMDTLSSEQPCTALGEQMLGEINERCAAAPRVKGLSLVIAMEVLLRGWASTRTQFQADDAVRCVCATSETKAPGAKYRINECGKYSQRFRYSAAI</sequence>
<proteinExistence type="predicted"/>
<evidence type="ECO:0000313" key="2">
    <source>
        <dbReference type="Proteomes" id="UP001153269"/>
    </source>
</evidence>
<reference evidence="1" key="1">
    <citation type="submission" date="2020-03" db="EMBL/GenBank/DDBJ databases">
        <authorList>
            <person name="Weist P."/>
        </authorList>
    </citation>
    <scope>NUCLEOTIDE SEQUENCE</scope>
</reference>
<dbReference type="Proteomes" id="UP001153269">
    <property type="component" value="Unassembled WGS sequence"/>
</dbReference>
<gene>
    <name evidence="1" type="ORF">PLEPLA_LOCUS34976</name>
</gene>
<comment type="caution">
    <text evidence="1">The sequence shown here is derived from an EMBL/GenBank/DDBJ whole genome shotgun (WGS) entry which is preliminary data.</text>
</comment>
<protein>
    <submittedName>
        <fullName evidence="1">Uncharacterized protein</fullName>
    </submittedName>
</protein>
<dbReference type="AlphaFoldDB" id="A0A9N7Z2D2"/>
<organism evidence="1 2">
    <name type="scientific">Pleuronectes platessa</name>
    <name type="common">European plaice</name>
    <dbReference type="NCBI Taxonomy" id="8262"/>
    <lineage>
        <taxon>Eukaryota</taxon>
        <taxon>Metazoa</taxon>
        <taxon>Chordata</taxon>
        <taxon>Craniata</taxon>
        <taxon>Vertebrata</taxon>
        <taxon>Euteleostomi</taxon>
        <taxon>Actinopterygii</taxon>
        <taxon>Neopterygii</taxon>
        <taxon>Teleostei</taxon>
        <taxon>Neoteleostei</taxon>
        <taxon>Acanthomorphata</taxon>
        <taxon>Carangaria</taxon>
        <taxon>Pleuronectiformes</taxon>
        <taxon>Pleuronectoidei</taxon>
        <taxon>Pleuronectidae</taxon>
        <taxon>Pleuronectes</taxon>
    </lineage>
</organism>
<name>A0A9N7Z2D2_PLEPL</name>